<keyword evidence="2" id="KW-0378">Hydrolase</keyword>
<dbReference type="SMART" id="SM00487">
    <property type="entry name" value="DEXDc"/>
    <property type="match status" value="1"/>
</dbReference>
<evidence type="ECO:0000256" key="2">
    <source>
        <dbReference type="ARBA" id="ARBA00022801"/>
    </source>
</evidence>
<dbReference type="InterPro" id="IPR052431">
    <property type="entry name" value="SKI2_subfamily_helicases"/>
</dbReference>
<dbReference type="EMBL" id="FN430097">
    <property type="protein sequence ID" value="CAZ81942.1"/>
    <property type="molecule type" value="Genomic_DNA"/>
</dbReference>
<feature type="domain" description="Helicase C-terminal" evidence="7">
    <location>
        <begin position="1255"/>
        <end position="1428"/>
    </location>
</feature>
<dbReference type="PANTHER" id="PTHR44533:SF4">
    <property type="entry name" value="DEAD_H RNA HELICASE, PUTATIVE-RELATED"/>
    <property type="match status" value="1"/>
</dbReference>
<dbReference type="GO" id="GO:0004386">
    <property type="term" value="F:helicase activity"/>
    <property type="evidence" value="ECO:0007669"/>
    <property type="project" value="UniProtKB-KW"/>
</dbReference>
<dbReference type="HOGENOM" id="CLU_002305_2_0_1"/>
<evidence type="ECO:0000256" key="3">
    <source>
        <dbReference type="ARBA" id="ARBA00022806"/>
    </source>
</evidence>
<dbReference type="Pfam" id="PF23002">
    <property type="entry name" value="PIN-like_DDX60"/>
    <property type="match status" value="1"/>
</dbReference>
<dbReference type="Pfam" id="PF00270">
    <property type="entry name" value="DEAD"/>
    <property type="match status" value="1"/>
</dbReference>
<organism evidence="8 9">
    <name type="scientific">Tuber melanosporum (strain Mel28)</name>
    <name type="common">Perigord black truffle</name>
    <dbReference type="NCBI Taxonomy" id="656061"/>
    <lineage>
        <taxon>Eukaryota</taxon>
        <taxon>Fungi</taxon>
        <taxon>Dikarya</taxon>
        <taxon>Ascomycota</taxon>
        <taxon>Pezizomycotina</taxon>
        <taxon>Pezizomycetes</taxon>
        <taxon>Pezizales</taxon>
        <taxon>Tuberaceae</taxon>
        <taxon>Tuber</taxon>
    </lineage>
</organism>
<feature type="compositionally biased region" description="Basic and acidic residues" evidence="5">
    <location>
        <begin position="580"/>
        <end position="596"/>
    </location>
</feature>
<dbReference type="GO" id="GO:0016787">
    <property type="term" value="F:hydrolase activity"/>
    <property type="evidence" value="ECO:0007669"/>
    <property type="project" value="UniProtKB-KW"/>
</dbReference>
<dbReference type="InterPro" id="IPR055124">
    <property type="entry name" value="PIN-like_DDX60"/>
</dbReference>
<feature type="region of interest" description="Disordered" evidence="5">
    <location>
        <begin position="169"/>
        <end position="197"/>
    </location>
</feature>
<evidence type="ECO:0000256" key="5">
    <source>
        <dbReference type="SAM" id="MobiDB-lite"/>
    </source>
</evidence>
<gene>
    <name evidence="8" type="ORF">GSTUM_00005580001</name>
</gene>
<dbReference type="PANTHER" id="PTHR44533">
    <property type="entry name" value="DEAD/H RNA HELICASE, PUTATIVE-RELATED"/>
    <property type="match status" value="1"/>
</dbReference>
<dbReference type="InterPro" id="IPR011545">
    <property type="entry name" value="DEAD/DEAH_box_helicase_dom"/>
</dbReference>
<dbReference type="PROSITE" id="PS51192">
    <property type="entry name" value="HELICASE_ATP_BIND_1"/>
    <property type="match status" value="1"/>
</dbReference>
<dbReference type="CDD" id="cd18025">
    <property type="entry name" value="DEXHc_DDX60"/>
    <property type="match status" value="1"/>
</dbReference>
<accession>D5GBU2</accession>
<feature type="region of interest" description="Disordered" evidence="5">
    <location>
        <begin position="1132"/>
        <end position="1156"/>
    </location>
</feature>
<evidence type="ECO:0000313" key="8">
    <source>
        <dbReference type="EMBL" id="CAZ81942.1"/>
    </source>
</evidence>
<evidence type="ECO:0000259" key="6">
    <source>
        <dbReference type="PROSITE" id="PS51192"/>
    </source>
</evidence>
<feature type="region of interest" description="Disordered" evidence="5">
    <location>
        <begin position="1732"/>
        <end position="1763"/>
    </location>
</feature>
<protein>
    <submittedName>
        <fullName evidence="8">(Perigord truffle) hypothetical protein</fullName>
    </submittedName>
</protein>
<dbReference type="Pfam" id="PF26076">
    <property type="entry name" value="WHD_DDX60"/>
    <property type="match status" value="1"/>
</dbReference>
<dbReference type="InterPro" id="IPR014001">
    <property type="entry name" value="Helicase_ATP-bd"/>
</dbReference>
<dbReference type="Pfam" id="PF00271">
    <property type="entry name" value="Helicase_C"/>
    <property type="match status" value="1"/>
</dbReference>
<proteinExistence type="predicted"/>
<dbReference type="eggNOG" id="KOG0949">
    <property type="taxonomic scope" value="Eukaryota"/>
</dbReference>
<reference evidence="8 9" key="1">
    <citation type="journal article" date="2010" name="Nature">
        <title>Perigord black truffle genome uncovers evolutionary origins and mechanisms of symbiosis.</title>
        <authorList>
            <person name="Martin F."/>
            <person name="Kohler A."/>
            <person name="Murat C."/>
            <person name="Balestrini R."/>
            <person name="Coutinho P.M."/>
            <person name="Jaillon O."/>
            <person name="Montanini B."/>
            <person name="Morin E."/>
            <person name="Noel B."/>
            <person name="Percudani R."/>
            <person name="Porcel B."/>
            <person name="Rubini A."/>
            <person name="Amicucci A."/>
            <person name="Amselem J."/>
            <person name="Anthouard V."/>
            <person name="Arcioni S."/>
            <person name="Artiguenave F."/>
            <person name="Aury J.M."/>
            <person name="Ballario P."/>
            <person name="Bolchi A."/>
            <person name="Brenna A."/>
            <person name="Brun A."/>
            <person name="Buee M."/>
            <person name="Cantarel B."/>
            <person name="Chevalier G."/>
            <person name="Couloux A."/>
            <person name="Da Silva C."/>
            <person name="Denoeud F."/>
            <person name="Duplessis S."/>
            <person name="Ghignone S."/>
            <person name="Hilselberger B."/>
            <person name="Iotti M."/>
            <person name="Marcais B."/>
            <person name="Mello A."/>
            <person name="Miranda M."/>
            <person name="Pacioni G."/>
            <person name="Quesneville H."/>
            <person name="Riccioni C."/>
            <person name="Ruotolo R."/>
            <person name="Splivallo R."/>
            <person name="Stocchi V."/>
            <person name="Tisserant E."/>
            <person name="Viscomi A.R."/>
            <person name="Zambonelli A."/>
            <person name="Zampieri E."/>
            <person name="Henrissat B."/>
            <person name="Lebrun M.H."/>
            <person name="Paolocci F."/>
            <person name="Bonfante P."/>
            <person name="Ottonello S."/>
            <person name="Wincker P."/>
        </authorList>
    </citation>
    <scope>NUCLEOTIDE SEQUENCE [LARGE SCALE GENOMIC DNA]</scope>
    <source>
        <strain evidence="8 9">Mel28</strain>
    </source>
</reference>
<keyword evidence="4" id="KW-0067">ATP-binding</keyword>
<dbReference type="OMA" id="GYFHRLC"/>
<dbReference type="InParanoid" id="D5GBU2"/>
<evidence type="ECO:0000259" key="7">
    <source>
        <dbReference type="PROSITE" id="PS51194"/>
    </source>
</evidence>
<name>D5GBU2_TUBMM</name>
<dbReference type="InterPro" id="IPR027417">
    <property type="entry name" value="P-loop_NTPase"/>
</dbReference>
<keyword evidence="9" id="KW-1185">Reference proteome</keyword>
<dbReference type="GO" id="GO:0005737">
    <property type="term" value="C:cytoplasm"/>
    <property type="evidence" value="ECO:0007669"/>
    <property type="project" value="TreeGrafter"/>
</dbReference>
<dbReference type="Proteomes" id="UP000006911">
    <property type="component" value="Unassembled WGS sequence"/>
</dbReference>
<dbReference type="GO" id="GO:0005524">
    <property type="term" value="F:ATP binding"/>
    <property type="evidence" value="ECO:0007669"/>
    <property type="project" value="UniProtKB-KW"/>
</dbReference>
<dbReference type="RefSeq" id="XP_002837751.1">
    <property type="nucleotide sequence ID" value="XM_002837705.1"/>
</dbReference>
<feature type="domain" description="Helicase ATP-binding" evidence="6">
    <location>
        <begin position="811"/>
        <end position="981"/>
    </location>
</feature>
<dbReference type="Gene3D" id="3.40.50.300">
    <property type="entry name" value="P-loop containing nucleotide triphosphate hydrolases"/>
    <property type="match status" value="2"/>
</dbReference>
<dbReference type="STRING" id="656061.D5GBU2"/>
<feature type="region of interest" description="Disordered" evidence="5">
    <location>
        <begin position="565"/>
        <end position="604"/>
    </location>
</feature>
<dbReference type="KEGG" id="tml:GSTUM_00005580001"/>
<keyword evidence="1" id="KW-0547">Nucleotide-binding</keyword>
<dbReference type="GO" id="GO:0003676">
    <property type="term" value="F:nucleic acid binding"/>
    <property type="evidence" value="ECO:0007669"/>
    <property type="project" value="InterPro"/>
</dbReference>
<dbReference type="PROSITE" id="PS51194">
    <property type="entry name" value="HELICASE_CTER"/>
    <property type="match status" value="1"/>
</dbReference>
<dbReference type="FunFam" id="3.40.50.300:FF:001039">
    <property type="entry name" value="ATP-dependent RNA helicase DDX60"/>
    <property type="match status" value="1"/>
</dbReference>
<evidence type="ECO:0000256" key="4">
    <source>
        <dbReference type="ARBA" id="ARBA00022840"/>
    </source>
</evidence>
<dbReference type="InterPro" id="IPR059032">
    <property type="entry name" value="WHD_DDX60"/>
</dbReference>
<keyword evidence="3" id="KW-0347">Helicase</keyword>
<evidence type="ECO:0000256" key="1">
    <source>
        <dbReference type="ARBA" id="ARBA00022741"/>
    </source>
</evidence>
<dbReference type="InterPro" id="IPR001650">
    <property type="entry name" value="Helicase_C-like"/>
</dbReference>
<feature type="compositionally biased region" description="Acidic residues" evidence="5">
    <location>
        <begin position="1732"/>
        <end position="1743"/>
    </location>
</feature>
<evidence type="ECO:0000313" key="9">
    <source>
        <dbReference type="Proteomes" id="UP000006911"/>
    </source>
</evidence>
<feature type="compositionally biased region" description="Low complexity" evidence="5">
    <location>
        <begin position="1746"/>
        <end position="1758"/>
    </location>
</feature>
<dbReference type="GeneID" id="9182979"/>
<sequence length="1788" mass="200092">MDPAMQLRTIREWYAKLRSIRVDLVGDYAGEEFFIIEGDSLLRWVFADERIDFDTGFQLLHAVYVVESFLQQLSSRRCRFSVVFLDISRNACIPFSPTAEQNAWKYLFARSAIIEHMKHIDHPQGLVSSFESLADPEFRRYLDSTRPYFVMYHDGADAIHFKKAHKKPDWEAGGASERGNGNDTEGNDDADSPQTGYVDISLDGGFNQEGLLKAGIREWMSLGFSIALMNEIVFKDSKIFTYVLETNLYTLEPVDIRVSPAETPPPGPEYSQAPDWKSLRSARERLAVAAVAHALRLDEGKHEDLASIFLVHIILLSQLTLPARFLPPFNVDEAVSAAISPARDFLRRLIILSGDLLRIGAVSLEDAQNDLCDYVDGRLLLKLILVPEELSEVVKQRFSDLADHVETLCGESLELPILSKSVNISFTEPPAVWGCKILAFSNPAFDKYLEQIRLPGDILAEEGSEDHEEEDEQAYYEKTHWHNPRNPLVTARIRAQRALPKPVAKVRGAVAVAPGAKTQDQDRAVRRAAGRARKWEQVYLNQMYQYASSLTDSIDGSLNPKLVTVGEKAKKPQAAGKKTMVKEEKNAKPNKKDGPSKGKGSGKLSAADIISQNNATKKAGREAKLQDSWKSICDEVASIKDDETAILRLETWLAASQKAIAAAVAENKEWPFIEAEARLYKIQLLQRIWVGYCRRREQDHGYAAASALFNEARLVLFSGGMTRKVHQILNNIFEAFGIPKPPSDPLASLPDRKILFTKVWDGKCEGFDVKLGMTSEEFQLLHCGPWMDRNMDSQSDPRVPFKPDGWQRKVLDELDQDNSLFVVAPTSAGKTFIAFYAMEKVLKESDEGVLVYVAPTKALVNQIAAEVISRYKKNYRYAGKTVWAIHTRDYRMNNANECQILITVPDILQIMLMSPSNAKSWTPRVKRIIFDEVHSIGNAEDGLVWEQLLLLAPCPIIALSATVGNPEEFGSWLASTQKSVGVKLTVVQHPYRYSDLRKFVYSPKKGMTSFEGMPQKVSRFNQLEMADYMRVVHPVAALANTKQGIPNDMSLEPKDCLQLYWAMSKCQTPECPLPKDLDFKEVFGTEGKVVTKAEVVKWEEDLKKVLLNWMEDAEPLFSEIAKLLAAEAAKTDAPSKGYGDGGRSSGAPAEGDGPLVVDLPPPSCTREYLTKTTLPLLQTLHSANALPAILFSYDRLMCEKICIMICSQLETAEKNWRENSPKWQKIIKDWEKYKADRSSRGSKKAKVVLPPGSTKADQMRENAEYDSSFWSSFDPNHPSPEFSFADFKKHAKSDLQIDIDNLIRWGIPEVLVHAFSRGIGVHHSGMNRKYRQAVEMLFRKGYLRVVIATGTLSLGINMPTRSSVFVGESVYLNSLNYRQAAGRAGRRGFDNLGNVVFHAFSLAKVERIMSSKLPSLIGHFPISTSLVLRLFILLHNSNESDHAKHTINTLLTQGKLVIGGGEFKEQVLHHLRFSIEFLRRQKLLGSNGRPLNFAGLTSHLYYVENSSFALHVLLCNGYLKELCKNINKSPDSICLELMLVLANIFGREQKYFSRHKSLPPLPAAAAELLTKQNERTLRTYVTYVESFVKSYCKDLDNVLPFSGLECGGKGTADESNVKSRSSFVALSGHGDNFTSVDDLTSSVRRGVLIDGASVPHLRADDSSTVNGYLYYFYIHGDVKKLDQEHGIPAGSVWFVLKDFSLILAAIEAGLTCFIQDGPGAYYDFKDEGDDVDGDIHEDDEDDRESVTTTDDGSSGVSSEATDPGFKGVLKAVKILRGRFEEKFKKMWA</sequence>
<dbReference type="SMART" id="SM00490">
    <property type="entry name" value="HELICc"/>
    <property type="match status" value="1"/>
</dbReference>
<dbReference type="SUPFAM" id="SSF52540">
    <property type="entry name" value="P-loop containing nucleoside triphosphate hydrolases"/>
    <property type="match status" value="1"/>
</dbReference>